<feature type="transmembrane region" description="Helical" evidence="1">
    <location>
        <begin position="118"/>
        <end position="138"/>
    </location>
</feature>
<dbReference type="AlphaFoldDB" id="A0AAJ0F4W9"/>
<gene>
    <name evidence="2" type="ORF">QBC47DRAFT_94737</name>
</gene>
<name>A0AAJ0F4W9_9PEZI</name>
<feature type="transmembrane region" description="Helical" evidence="1">
    <location>
        <begin position="33"/>
        <end position="57"/>
    </location>
</feature>
<keyword evidence="1" id="KW-0812">Transmembrane</keyword>
<dbReference type="Proteomes" id="UP001239445">
    <property type="component" value="Unassembled WGS sequence"/>
</dbReference>
<accession>A0AAJ0F4W9</accession>
<evidence type="ECO:0000313" key="3">
    <source>
        <dbReference type="Proteomes" id="UP001239445"/>
    </source>
</evidence>
<feature type="transmembrane region" description="Helical" evidence="1">
    <location>
        <begin position="77"/>
        <end position="97"/>
    </location>
</feature>
<keyword evidence="1" id="KW-0472">Membrane</keyword>
<keyword evidence="1" id="KW-1133">Transmembrane helix</keyword>
<protein>
    <submittedName>
        <fullName evidence="2">Uncharacterized protein</fullName>
    </submittedName>
</protein>
<organism evidence="2 3">
    <name type="scientific">Echria macrotheca</name>
    <dbReference type="NCBI Taxonomy" id="438768"/>
    <lineage>
        <taxon>Eukaryota</taxon>
        <taxon>Fungi</taxon>
        <taxon>Dikarya</taxon>
        <taxon>Ascomycota</taxon>
        <taxon>Pezizomycotina</taxon>
        <taxon>Sordariomycetes</taxon>
        <taxon>Sordariomycetidae</taxon>
        <taxon>Sordariales</taxon>
        <taxon>Schizotheciaceae</taxon>
        <taxon>Echria</taxon>
    </lineage>
</organism>
<comment type="caution">
    <text evidence="2">The sequence shown here is derived from an EMBL/GenBank/DDBJ whole genome shotgun (WGS) entry which is preliminary data.</text>
</comment>
<reference evidence="2" key="1">
    <citation type="submission" date="2023-06" db="EMBL/GenBank/DDBJ databases">
        <title>Genome-scale phylogeny and comparative genomics of the fungal order Sordariales.</title>
        <authorList>
            <consortium name="Lawrence Berkeley National Laboratory"/>
            <person name="Hensen N."/>
            <person name="Bonometti L."/>
            <person name="Westerberg I."/>
            <person name="Brannstrom I.O."/>
            <person name="Guillou S."/>
            <person name="Cros-Aarteil S."/>
            <person name="Calhoun S."/>
            <person name="Haridas S."/>
            <person name="Kuo A."/>
            <person name="Mondo S."/>
            <person name="Pangilinan J."/>
            <person name="Riley R."/>
            <person name="Labutti K."/>
            <person name="Andreopoulos B."/>
            <person name="Lipzen A."/>
            <person name="Chen C."/>
            <person name="Yanf M."/>
            <person name="Daum C."/>
            <person name="Ng V."/>
            <person name="Clum A."/>
            <person name="Steindorff A."/>
            <person name="Ohm R."/>
            <person name="Martin F."/>
            <person name="Silar P."/>
            <person name="Natvig D."/>
            <person name="Lalanne C."/>
            <person name="Gautier V."/>
            <person name="Ament-Velasquez S.L."/>
            <person name="Kruys A."/>
            <person name="Hutchinson M.I."/>
            <person name="Powell A.J."/>
            <person name="Barry K."/>
            <person name="Miller A.N."/>
            <person name="Grigoriev I.V."/>
            <person name="Debuchy R."/>
            <person name="Gladieux P."/>
            <person name="Thoren M.H."/>
            <person name="Johannesson H."/>
        </authorList>
    </citation>
    <scope>NUCLEOTIDE SEQUENCE</scope>
    <source>
        <strain evidence="2">PSN4</strain>
    </source>
</reference>
<keyword evidence="3" id="KW-1185">Reference proteome</keyword>
<evidence type="ECO:0000256" key="1">
    <source>
        <dbReference type="SAM" id="Phobius"/>
    </source>
</evidence>
<proteinExistence type="predicted"/>
<sequence length="220" mass="23988">MEKSQSSEFEVDSRDVHLQSKVRSLRTVDNARVGVTALALLMGLTVLGVSGNTLSVYNQTRPADTTILSLWPDQFNIRPTVSLVVGSTIVMIANIVALCFSKVPTLRSKTMMHTSTTFVAPLIGVIAALIAIIFFYTVNASDDVDTFLSWTCRWSHVPMTQQPSWGTLCDQSRTALYLAILLIPVEAAALGLAGFQLKMEKYADSYATATQRKGSPSLSH</sequence>
<evidence type="ECO:0000313" key="2">
    <source>
        <dbReference type="EMBL" id="KAK1750778.1"/>
    </source>
</evidence>
<dbReference type="EMBL" id="MU839845">
    <property type="protein sequence ID" value="KAK1750778.1"/>
    <property type="molecule type" value="Genomic_DNA"/>
</dbReference>
<feature type="transmembrane region" description="Helical" evidence="1">
    <location>
        <begin position="175"/>
        <end position="195"/>
    </location>
</feature>